<evidence type="ECO:0000313" key="3">
    <source>
        <dbReference type="Proteomes" id="UP000823388"/>
    </source>
</evidence>
<organism evidence="2 3">
    <name type="scientific">Panicum virgatum</name>
    <name type="common">Blackwell switchgrass</name>
    <dbReference type="NCBI Taxonomy" id="38727"/>
    <lineage>
        <taxon>Eukaryota</taxon>
        <taxon>Viridiplantae</taxon>
        <taxon>Streptophyta</taxon>
        <taxon>Embryophyta</taxon>
        <taxon>Tracheophyta</taxon>
        <taxon>Spermatophyta</taxon>
        <taxon>Magnoliopsida</taxon>
        <taxon>Liliopsida</taxon>
        <taxon>Poales</taxon>
        <taxon>Poaceae</taxon>
        <taxon>PACMAD clade</taxon>
        <taxon>Panicoideae</taxon>
        <taxon>Panicodae</taxon>
        <taxon>Paniceae</taxon>
        <taxon>Panicinae</taxon>
        <taxon>Panicum</taxon>
        <taxon>Panicum sect. Hiantes</taxon>
    </lineage>
</organism>
<comment type="caution">
    <text evidence="2">The sequence shown here is derived from an EMBL/GenBank/DDBJ whole genome shotgun (WGS) entry which is preliminary data.</text>
</comment>
<proteinExistence type="predicted"/>
<accession>A0A8T0T132</accession>
<feature type="non-terminal residue" evidence="2">
    <location>
        <position position="1"/>
    </location>
</feature>
<reference evidence="2" key="1">
    <citation type="submission" date="2020-05" db="EMBL/GenBank/DDBJ databases">
        <title>WGS assembly of Panicum virgatum.</title>
        <authorList>
            <person name="Lovell J.T."/>
            <person name="Jenkins J."/>
            <person name="Shu S."/>
            <person name="Juenger T.E."/>
            <person name="Schmutz J."/>
        </authorList>
    </citation>
    <scope>NUCLEOTIDE SEQUENCE</scope>
    <source>
        <strain evidence="2">AP13</strain>
    </source>
</reference>
<evidence type="ECO:0000313" key="2">
    <source>
        <dbReference type="EMBL" id="KAG2604790.1"/>
    </source>
</evidence>
<name>A0A8T0T132_PANVG</name>
<feature type="region of interest" description="Disordered" evidence="1">
    <location>
        <begin position="25"/>
        <end position="105"/>
    </location>
</feature>
<dbReference type="Proteomes" id="UP000823388">
    <property type="component" value="Chromosome 4N"/>
</dbReference>
<protein>
    <submittedName>
        <fullName evidence="2">Uncharacterized protein</fullName>
    </submittedName>
</protein>
<feature type="compositionally biased region" description="Gly residues" evidence="1">
    <location>
        <begin position="43"/>
        <end position="59"/>
    </location>
</feature>
<feature type="compositionally biased region" description="Gly residues" evidence="1">
    <location>
        <begin position="72"/>
        <end position="89"/>
    </location>
</feature>
<feature type="non-terminal residue" evidence="2">
    <location>
        <position position="105"/>
    </location>
</feature>
<keyword evidence="3" id="KW-1185">Reference proteome</keyword>
<dbReference type="EMBL" id="CM029044">
    <property type="protein sequence ID" value="KAG2604790.1"/>
    <property type="molecule type" value="Genomic_DNA"/>
</dbReference>
<sequence length="105" mass="9943">PNGGGTLAAKLEQIHAQEVQIHQWKLRPGAQAGGRMSMEEGKSMGGSGEGGGNCGGRGLGSPPAATAAAVAGQGGGSGRPGDAEGGGGPAARLGSLASPRGGDDR</sequence>
<feature type="compositionally biased region" description="Low complexity" evidence="1">
    <location>
        <begin position="60"/>
        <end position="71"/>
    </location>
</feature>
<dbReference type="AlphaFoldDB" id="A0A8T0T132"/>
<gene>
    <name evidence="2" type="ORF">PVAP13_4NG071888</name>
</gene>
<evidence type="ECO:0000256" key="1">
    <source>
        <dbReference type="SAM" id="MobiDB-lite"/>
    </source>
</evidence>